<dbReference type="PANTHER" id="PTHR36901">
    <property type="entry name" value="F-BOX DOMAIN CONTAINING PROTEIN, EXPRESSED-RELATED"/>
    <property type="match status" value="1"/>
</dbReference>
<gene>
    <name evidence="2" type="ORF">URODEC1_LOCUS102801</name>
</gene>
<proteinExistence type="predicted"/>
<dbReference type="Gene3D" id="1.20.1280.50">
    <property type="match status" value="1"/>
</dbReference>
<feature type="domain" description="KIB1-4 beta-propeller" evidence="1">
    <location>
        <begin position="147"/>
        <end position="331"/>
    </location>
</feature>
<dbReference type="AlphaFoldDB" id="A0ABC9F872"/>
<dbReference type="InterPro" id="IPR005174">
    <property type="entry name" value="KIB1-4_b-propeller"/>
</dbReference>
<reference evidence="2" key="1">
    <citation type="submission" date="2024-10" db="EMBL/GenBank/DDBJ databases">
        <authorList>
            <person name="Ryan C."/>
        </authorList>
    </citation>
    <scope>NUCLEOTIDE SEQUENCE [LARGE SCALE GENOMIC DNA]</scope>
</reference>
<dbReference type="PANTHER" id="PTHR36901:SF6">
    <property type="entry name" value="OS05G0150100 PROTEIN"/>
    <property type="match status" value="1"/>
</dbReference>
<protein>
    <recommendedName>
        <fullName evidence="1">KIB1-4 beta-propeller domain-containing protein</fullName>
    </recommendedName>
</protein>
<name>A0ABC9F872_9POAL</name>
<dbReference type="EMBL" id="OZ075115">
    <property type="protein sequence ID" value="CAL5070454.1"/>
    <property type="molecule type" value="Genomic_DNA"/>
</dbReference>
<dbReference type="Proteomes" id="UP001497457">
    <property type="component" value="Chromosome 5rd"/>
</dbReference>
<evidence type="ECO:0000259" key="1">
    <source>
        <dbReference type="Pfam" id="PF03478"/>
    </source>
</evidence>
<evidence type="ECO:0000313" key="2">
    <source>
        <dbReference type="EMBL" id="CAL5070454.1"/>
    </source>
</evidence>
<accession>A0ABC9F872</accession>
<sequence length="379" mass="42519">MKARFRDWSSLPAELIEDISDLLSADTDRIHIHQVCSHWRASTAPLAAPRPWVVAGPPGRPHGGPLPKRTLRPVGRYSLWLPRGRVPVCLRRRGPPQNLPDCCVGTPRGWMALTTEEDAPAAVSRLVLWEPVSRSEIPLPYLRDAVQALAYWRPGDAAWAQLTGGHSMCPVNRVAFHRGRLYFTVVNGGLFGYDLNNLLGAASPAPPERALFFNTTGMFNSSVCDCCQFHPVRAVHVVACGGDLLLVAFGERIGAHRRGGVVRVYRPAFLHAGEEAAAARTRRRVVEPGKVVRDLGEYSLFLGRGDAFALSADAFPGIERNRVYYVEHDRQCHLRYWISVFDLSSNACEQVRYPVEHKDDGSHWWPFTWFCPRRPFLDR</sequence>
<keyword evidence="3" id="KW-1185">Reference proteome</keyword>
<organism evidence="2 3">
    <name type="scientific">Urochloa decumbens</name>
    <dbReference type="NCBI Taxonomy" id="240449"/>
    <lineage>
        <taxon>Eukaryota</taxon>
        <taxon>Viridiplantae</taxon>
        <taxon>Streptophyta</taxon>
        <taxon>Embryophyta</taxon>
        <taxon>Tracheophyta</taxon>
        <taxon>Spermatophyta</taxon>
        <taxon>Magnoliopsida</taxon>
        <taxon>Liliopsida</taxon>
        <taxon>Poales</taxon>
        <taxon>Poaceae</taxon>
        <taxon>PACMAD clade</taxon>
        <taxon>Panicoideae</taxon>
        <taxon>Panicodae</taxon>
        <taxon>Paniceae</taxon>
        <taxon>Melinidinae</taxon>
        <taxon>Urochloa</taxon>
    </lineage>
</organism>
<dbReference type="Pfam" id="PF03478">
    <property type="entry name" value="Beta-prop_KIB1-4"/>
    <property type="match status" value="1"/>
</dbReference>
<evidence type="ECO:0000313" key="3">
    <source>
        <dbReference type="Proteomes" id="UP001497457"/>
    </source>
</evidence>